<gene>
    <name evidence="2" type="ORF">NA56DRAFT_649009</name>
</gene>
<dbReference type="AlphaFoldDB" id="A0A2J6PSK3"/>
<dbReference type="Proteomes" id="UP000235672">
    <property type="component" value="Unassembled WGS sequence"/>
</dbReference>
<organism evidence="2 3">
    <name type="scientific">Hyaloscypha hepaticicola</name>
    <dbReference type="NCBI Taxonomy" id="2082293"/>
    <lineage>
        <taxon>Eukaryota</taxon>
        <taxon>Fungi</taxon>
        <taxon>Dikarya</taxon>
        <taxon>Ascomycota</taxon>
        <taxon>Pezizomycotina</taxon>
        <taxon>Leotiomycetes</taxon>
        <taxon>Helotiales</taxon>
        <taxon>Hyaloscyphaceae</taxon>
        <taxon>Hyaloscypha</taxon>
    </lineage>
</organism>
<keyword evidence="3" id="KW-1185">Reference proteome</keyword>
<name>A0A2J6PSK3_9HELO</name>
<dbReference type="OrthoDB" id="5365869at2759"/>
<proteinExistence type="predicted"/>
<evidence type="ECO:0000313" key="2">
    <source>
        <dbReference type="EMBL" id="PMD17005.1"/>
    </source>
</evidence>
<feature type="chain" id="PRO_5014451047" evidence="1">
    <location>
        <begin position="20"/>
        <end position="258"/>
    </location>
</feature>
<protein>
    <submittedName>
        <fullName evidence="2">Uncharacterized protein</fullName>
    </submittedName>
</protein>
<evidence type="ECO:0000256" key="1">
    <source>
        <dbReference type="SAM" id="SignalP"/>
    </source>
</evidence>
<dbReference type="EMBL" id="KZ613502">
    <property type="protein sequence ID" value="PMD17005.1"/>
    <property type="molecule type" value="Genomic_DNA"/>
</dbReference>
<reference evidence="2 3" key="1">
    <citation type="submission" date="2016-05" db="EMBL/GenBank/DDBJ databases">
        <title>A degradative enzymes factory behind the ericoid mycorrhizal symbiosis.</title>
        <authorList>
            <consortium name="DOE Joint Genome Institute"/>
            <person name="Martino E."/>
            <person name="Morin E."/>
            <person name="Grelet G."/>
            <person name="Kuo A."/>
            <person name="Kohler A."/>
            <person name="Daghino S."/>
            <person name="Barry K."/>
            <person name="Choi C."/>
            <person name="Cichocki N."/>
            <person name="Clum A."/>
            <person name="Copeland A."/>
            <person name="Hainaut M."/>
            <person name="Haridas S."/>
            <person name="Labutti K."/>
            <person name="Lindquist E."/>
            <person name="Lipzen A."/>
            <person name="Khouja H.-R."/>
            <person name="Murat C."/>
            <person name="Ohm R."/>
            <person name="Olson A."/>
            <person name="Spatafora J."/>
            <person name="Veneault-Fourrey C."/>
            <person name="Henrissat B."/>
            <person name="Grigoriev I."/>
            <person name="Martin F."/>
            <person name="Perotto S."/>
        </authorList>
    </citation>
    <scope>NUCLEOTIDE SEQUENCE [LARGE SCALE GENOMIC DNA]</scope>
    <source>
        <strain evidence="2 3">UAMH 7357</strain>
    </source>
</reference>
<keyword evidence="1" id="KW-0732">Signal</keyword>
<sequence length="258" mass="27932">MKIFTSFFVSALLPLTAYAQAIWSCTIPDGYTYDQVVKVTGTCGAGSNPYYHIFLPTDNQWACLQVLGHIYDRVNTSTACSPTGVPTIQYRLRKPVDGLMACGPGTWNGFVYDFAQSTILCTLSGPGAMYHLRAPVDNLWSCTQLIGFVYDKLELDSECTIGSTQGIAYHLRKPVDGLWACGPGTYNGFTYDQIQAGLGIPGSECVIGQVTAPSYHLRQPANGLWACAVPSGWTYSQTRQVAAGTCLVGETATEYLLS</sequence>
<evidence type="ECO:0000313" key="3">
    <source>
        <dbReference type="Proteomes" id="UP000235672"/>
    </source>
</evidence>
<accession>A0A2J6PSK3</accession>
<feature type="signal peptide" evidence="1">
    <location>
        <begin position="1"/>
        <end position="19"/>
    </location>
</feature>